<evidence type="ECO:0000256" key="1">
    <source>
        <dbReference type="SAM" id="MobiDB-lite"/>
    </source>
</evidence>
<reference evidence="2 3" key="1">
    <citation type="submission" date="2015-09" db="EMBL/GenBank/DDBJ databases">
        <title>Draft genome sequence of Kouleothrix aurantiaca JCM 19913.</title>
        <authorList>
            <person name="Hemp J."/>
        </authorList>
    </citation>
    <scope>NUCLEOTIDE SEQUENCE [LARGE SCALE GENOMIC DNA]</scope>
    <source>
        <strain evidence="2 3">COM-B</strain>
    </source>
</reference>
<gene>
    <name evidence="2" type="ORF">SE17_27290</name>
</gene>
<comment type="caution">
    <text evidence="2">The sequence shown here is derived from an EMBL/GenBank/DDBJ whole genome shotgun (WGS) entry which is preliminary data.</text>
</comment>
<evidence type="ECO:0000313" key="3">
    <source>
        <dbReference type="Proteomes" id="UP000050509"/>
    </source>
</evidence>
<keyword evidence="3" id="KW-1185">Reference proteome</keyword>
<name>A0A0P9DKJ5_9CHLR</name>
<dbReference type="EMBL" id="LJCR01001426">
    <property type="protein sequence ID" value="KPV50379.1"/>
    <property type="molecule type" value="Genomic_DNA"/>
</dbReference>
<feature type="compositionally biased region" description="Low complexity" evidence="1">
    <location>
        <begin position="83"/>
        <end position="102"/>
    </location>
</feature>
<protein>
    <submittedName>
        <fullName evidence="2">Uncharacterized protein</fullName>
    </submittedName>
</protein>
<dbReference type="Proteomes" id="UP000050509">
    <property type="component" value="Unassembled WGS sequence"/>
</dbReference>
<accession>A0A0P9DKJ5</accession>
<evidence type="ECO:0000313" key="2">
    <source>
        <dbReference type="EMBL" id="KPV50379.1"/>
    </source>
</evidence>
<organism evidence="2 3">
    <name type="scientific">Kouleothrix aurantiaca</name>
    <dbReference type="NCBI Taxonomy" id="186479"/>
    <lineage>
        <taxon>Bacteria</taxon>
        <taxon>Bacillati</taxon>
        <taxon>Chloroflexota</taxon>
        <taxon>Chloroflexia</taxon>
        <taxon>Chloroflexales</taxon>
        <taxon>Roseiflexineae</taxon>
        <taxon>Roseiflexaceae</taxon>
        <taxon>Kouleothrix</taxon>
    </lineage>
</organism>
<feature type="region of interest" description="Disordered" evidence="1">
    <location>
        <begin position="82"/>
        <end position="117"/>
    </location>
</feature>
<proteinExistence type="predicted"/>
<sequence>MRAPLWDAPPLASLVAARQPRHYLRRHIYQRRRRQLRAPPVHVNTASLGTPLPRFKTTPTAMSIRRAGQQGWASVGRRLGSMSPAAAAPATTPRASACTAPSGATPRNGASATAAAKRHTPFFARTCAAAPQPATLTPPPACR</sequence>
<dbReference type="AlphaFoldDB" id="A0A0P9DKJ5"/>